<dbReference type="EMBL" id="MDGQ01000005">
    <property type="protein sequence ID" value="OEK05142.1"/>
    <property type="molecule type" value="Genomic_DNA"/>
</dbReference>
<reference evidence="2 3" key="1">
    <citation type="submission" date="2016-08" db="EMBL/GenBank/DDBJ databases">
        <title>Draft genome of Fabibacter sp. strain SK-8.</title>
        <authorList>
            <person name="Wong S.-K."/>
            <person name="Hamasaki K."/>
            <person name="Yoshizawa S."/>
        </authorList>
    </citation>
    <scope>NUCLEOTIDE SEQUENCE [LARGE SCALE GENOMIC DNA]</scope>
    <source>
        <strain evidence="2 3">SK-8</strain>
    </source>
</reference>
<dbReference type="InterPro" id="IPR036390">
    <property type="entry name" value="WH_DNA-bd_sf"/>
</dbReference>
<gene>
    <name evidence="2" type="ORF">BFP71_17155</name>
</gene>
<keyword evidence="3" id="KW-1185">Reference proteome</keyword>
<evidence type="ECO:0000259" key="1">
    <source>
        <dbReference type="Pfam" id="PF03551"/>
    </source>
</evidence>
<proteinExistence type="predicted"/>
<evidence type="ECO:0000313" key="2">
    <source>
        <dbReference type="EMBL" id="OEK05142.1"/>
    </source>
</evidence>
<sequence length="109" mass="12352">MKGTYLGEFEEVVLLTVAMLEESGYGISVKQEVEKRTNRTINLSAIHATLYRLEKKGFLSSKLGEATKVRGGKRKRIFFITPYGVKNLKEAKSLREGIWNAIPSYVLQQ</sequence>
<dbReference type="Gene3D" id="1.10.10.10">
    <property type="entry name" value="Winged helix-like DNA-binding domain superfamily/Winged helix DNA-binding domain"/>
    <property type="match status" value="1"/>
</dbReference>
<dbReference type="SUPFAM" id="SSF46785">
    <property type="entry name" value="Winged helix' DNA-binding domain"/>
    <property type="match status" value="1"/>
</dbReference>
<accession>A0A1E5T193</accession>
<comment type="caution">
    <text evidence="2">The sequence shown here is derived from an EMBL/GenBank/DDBJ whole genome shotgun (WGS) entry which is preliminary data.</text>
</comment>
<name>A0A1E5T193_9BACT</name>
<dbReference type="STRING" id="1563681.BFP71_17155"/>
<evidence type="ECO:0000313" key="3">
    <source>
        <dbReference type="Proteomes" id="UP000095552"/>
    </source>
</evidence>
<feature type="domain" description="Transcription regulator PadR N-terminal" evidence="1">
    <location>
        <begin position="20"/>
        <end position="90"/>
    </location>
</feature>
<dbReference type="OrthoDB" id="982587at2"/>
<dbReference type="InterPro" id="IPR005149">
    <property type="entry name" value="Tscrpt_reg_PadR_N"/>
</dbReference>
<dbReference type="Proteomes" id="UP000095552">
    <property type="component" value="Unassembled WGS sequence"/>
</dbReference>
<protein>
    <submittedName>
        <fullName evidence="2">PadR family transcriptional regulator</fullName>
    </submittedName>
</protein>
<dbReference type="AlphaFoldDB" id="A0A1E5T193"/>
<dbReference type="InterPro" id="IPR036388">
    <property type="entry name" value="WH-like_DNA-bd_sf"/>
</dbReference>
<organism evidence="2 3">
    <name type="scientific">Roseivirga misakiensis</name>
    <dbReference type="NCBI Taxonomy" id="1563681"/>
    <lineage>
        <taxon>Bacteria</taxon>
        <taxon>Pseudomonadati</taxon>
        <taxon>Bacteroidota</taxon>
        <taxon>Cytophagia</taxon>
        <taxon>Cytophagales</taxon>
        <taxon>Roseivirgaceae</taxon>
        <taxon>Roseivirga</taxon>
    </lineage>
</organism>
<dbReference type="RefSeq" id="WP_069836646.1">
    <property type="nucleotide sequence ID" value="NZ_MDGQ01000005.1"/>
</dbReference>
<dbReference type="Pfam" id="PF03551">
    <property type="entry name" value="PadR"/>
    <property type="match status" value="1"/>
</dbReference>